<dbReference type="EMBL" id="PIPK01000004">
    <property type="protein sequence ID" value="RUO25130.1"/>
    <property type="molecule type" value="Genomic_DNA"/>
</dbReference>
<comment type="caution">
    <text evidence="2">The sequence shown here is derived from an EMBL/GenBank/DDBJ whole genome shotgun (WGS) entry which is preliminary data.</text>
</comment>
<evidence type="ECO:0000313" key="4">
    <source>
        <dbReference type="Proteomes" id="UP000249203"/>
    </source>
</evidence>
<keyword evidence="5" id="KW-1185">Reference proteome</keyword>
<accession>A0A327WZF3</accession>
<gene>
    <name evidence="2" type="ORF">B0I24_104199</name>
    <name evidence="3" type="ORF">CWE07_06560</name>
</gene>
<evidence type="ECO:0000313" key="2">
    <source>
        <dbReference type="EMBL" id="RAJ98995.1"/>
    </source>
</evidence>
<dbReference type="Gene3D" id="2.60.120.1140">
    <property type="entry name" value="Protein of unknown function DUF192"/>
    <property type="match status" value="1"/>
</dbReference>
<dbReference type="PANTHER" id="PTHR37953:SF1">
    <property type="entry name" value="UPF0127 PROTEIN MJ1496"/>
    <property type="match status" value="1"/>
</dbReference>
<dbReference type="Proteomes" id="UP000287865">
    <property type="component" value="Unassembled WGS sequence"/>
</dbReference>
<name>A0A327WZF3_9GAMM</name>
<feature type="signal peptide" evidence="1">
    <location>
        <begin position="1"/>
        <end position="32"/>
    </location>
</feature>
<dbReference type="PANTHER" id="PTHR37953">
    <property type="entry name" value="UPF0127 PROTEIN MJ1496"/>
    <property type="match status" value="1"/>
</dbReference>
<dbReference type="AlphaFoldDB" id="A0A327WZF3"/>
<reference evidence="3 5" key="1">
    <citation type="journal article" date="2018" name="Front. Microbiol.">
        <title>Genome-Based Analysis Reveals the Taxonomy and Diversity of the Family Idiomarinaceae.</title>
        <authorList>
            <person name="Liu Y."/>
            <person name="Lai Q."/>
            <person name="Shao Z."/>
        </authorList>
    </citation>
    <scope>NUCLEOTIDE SEQUENCE [LARGE SCALE GENOMIC DNA]</scope>
    <source>
        <strain evidence="3 5">CF12-14</strain>
    </source>
</reference>
<proteinExistence type="predicted"/>
<feature type="chain" id="PRO_5016272263" description="DUF192 domain-containing protein" evidence="1">
    <location>
        <begin position="33"/>
        <end position="176"/>
    </location>
</feature>
<evidence type="ECO:0000313" key="5">
    <source>
        <dbReference type="Proteomes" id="UP000287865"/>
    </source>
</evidence>
<dbReference type="RefSeq" id="WP_111569076.1">
    <property type="nucleotide sequence ID" value="NZ_PIPK01000004.1"/>
</dbReference>
<keyword evidence="1" id="KW-0732">Signal</keyword>
<protein>
    <recommendedName>
        <fullName evidence="6">DUF192 domain-containing protein</fullName>
    </recommendedName>
</protein>
<dbReference type="OrthoDB" id="5526466at2"/>
<sequence>MKTMGILPFKLTALTVVSLLMAGCAQVTPAQASELPTQANLCLASAPGADAVAMIDSELALTDETRARGLMHRQHLAPDAGMLFYYPNTHYRSFWMFNTLIPLDIAYLSDEGEITQIITMEPCLHDNPGRCQSYPSDRRARAALELNAGAFEQLGVSIGDYVLEQSCRQAPWATGW</sequence>
<evidence type="ECO:0000313" key="3">
    <source>
        <dbReference type="EMBL" id="RUO25130.1"/>
    </source>
</evidence>
<dbReference type="Pfam" id="PF02643">
    <property type="entry name" value="DUF192"/>
    <property type="match status" value="1"/>
</dbReference>
<dbReference type="PROSITE" id="PS51257">
    <property type="entry name" value="PROKAR_LIPOPROTEIN"/>
    <property type="match status" value="1"/>
</dbReference>
<dbReference type="EMBL" id="QLMD01000004">
    <property type="protein sequence ID" value="RAJ98995.1"/>
    <property type="molecule type" value="Genomic_DNA"/>
</dbReference>
<dbReference type="InterPro" id="IPR003795">
    <property type="entry name" value="DUF192"/>
</dbReference>
<organism evidence="2 4">
    <name type="scientific">Aliidiomarina maris</name>
    <dbReference type="NCBI Taxonomy" id="531312"/>
    <lineage>
        <taxon>Bacteria</taxon>
        <taxon>Pseudomonadati</taxon>
        <taxon>Pseudomonadota</taxon>
        <taxon>Gammaproteobacteria</taxon>
        <taxon>Alteromonadales</taxon>
        <taxon>Idiomarinaceae</taxon>
        <taxon>Aliidiomarina</taxon>
    </lineage>
</organism>
<reference evidence="2 4" key="2">
    <citation type="submission" date="2018-06" db="EMBL/GenBank/DDBJ databases">
        <title>Genomic Encyclopedia of Type Strains, Phase III (KMG-III): the genomes of soil and plant-associated and newly described type strains.</title>
        <authorList>
            <person name="Whitman W."/>
        </authorList>
    </citation>
    <scope>NUCLEOTIDE SEQUENCE [LARGE SCALE GENOMIC DNA]</scope>
    <source>
        <strain evidence="2 4">CGMCC 1.15366</strain>
    </source>
</reference>
<dbReference type="Proteomes" id="UP000249203">
    <property type="component" value="Unassembled WGS sequence"/>
</dbReference>
<dbReference type="InterPro" id="IPR038695">
    <property type="entry name" value="Saro_0823-like_sf"/>
</dbReference>
<evidence type="ECO:0000256" key="1">
    <source>
        <dbReference type="SAM" id="SignalP"/>
    </source>
</evidence>
<evidence type="ECO:0008006" key="6">
    <source>
        <dbReference type="Google" id="ProtNLM"/>
    </source>
</evidence>